<keyword evidence="1" id="KW-1133">Transmembrane helix</keyword>
<name>A0A2H0R7V1_9BACT</name>
<sequence length="137" mass="15741">MNDRLRRKKFINFKNMNILKNIQEQPRHIREIMFSLCVIITVSLVGIVWFNDFQSDMYALLNPEEVQQERFLAENKTDSLFGFVGQTLGDIGSIWTDFWGSVSSGGGMIEFDSALEKSEIQNSPGDKVYLLPLSEQK</sequence>
<evidence type="ECO:0000313" key="2">
    <source>
        <dbReference type="EMBL" id="PIR42094.1"/>
    </source>
</evidence>
<dbReference type="Proteomes" id="UP000230208">
    <property type="component" value="Unassembled WGS sequence"/>
</dbReference>
<proteinExistence type="predicted"/>
<dbReference type="AlphaFoldDB" id="A0A2H0R7V1"/>
<keyword evidence="1" id="KW-0472">Membrane</keyword>
<protein>
    <submittedName>
        <fullName evidence="2">Uncharacterized protein</fullName>
    </submittedName>
</protein>
<evidence type="ECO:0000256" key="1">
    <source>
        <dbReference type="SAM" id="Phobius"/>
    </source>
</evidence>
<evidence type="ECO:0000313" key="3">
    <source>
        <dbReference type="Proteomes" id="UP000230208"/>
    </source>
</evidence>
<keyword evidence="1" id="KW-0812">Transmembrane</keyword>
<gene>
    <name evidence="2" type="ORF">COV30_00110</name>
</gene>
<comment type="caution">
    <text evidence="2">The sequence shown here is derived from an EMBL/GenBank/DDBJ whole genome shotgun (WGS) entry which is preliminary data.</text>
</comment>
<feature type="transmembrane region" description="Helical" evidence="1">
    <location>
        <begin position="32"/>
        <end position="50"/>
    </location>
</feature>
<accession>A0A2H0R7V1</accession>
<dbReference type="EMBL" id="PCXP01000002">
    <property type="protein sequence ID" value="PIR42094.1"/>
    <property type="molecule type" value="Genomic_DNA"/>
</dbReference>
<reference evidence="2 3" key="1">
    <citation type="submission" date="2017-09" db="EMBL/GenBank/DDBJ databases">
        <title>Depth-based differentiation of microbial function through sediment-hosted aquifers and enrichment of novel symbionts in the deep terrestrial subsurface.</title>
        <authorList>
            <person name="Probst A.J."/>
            <person name="Ladd B."/>
            <person name="Jarett J.K."/>
            <person name="Geller-Mcgrath D.E."/>
            <person name="Sieber C.M."/>
            <person name="Emerson J.B."/>
            <person name="Anantharaman K."/>
            <person name="Thomas B.C."/>
            <person name="Malmstrom R."/>
            <person name="Stieglmeier M."/>
            <person name="Klingl A."/>
            <person name="Woyke T."/>
            <person name="Ryan C.M."/>
            <person name="Banfield J.F."/>
        </authorList>
    </citation>
    <scope>NUCLEOTIDE SEQUENCE [LARGE SCALE GENOMIC DNA]</scope>
    <source>
        <strain evidence="2">CG10_big_fil_rev_8_21_14_0_10_37_15</strain>
    </source>
</reference>
<organism evidence="2 3">
    <name type="scientific">Candidatus Yanofskybacteria bacterium CG10_big_fil_rev_8_21_14_0_10_37_15</name>
    <dbReference type="NCBI Taxonomy" id="1975097"/>
    <lineage>
        <taxon>Bacteria</taxon>
        <taxon>Candidatus Yanofskyibacteriota</taxon>
    </lineage>
</organism>